<keyword evidence="3" id="KW-1185">Reference proteome</keyword>
<evidence type="ECO:0000313" key="3">
    <source>
        <dbReference type="Proteomes" id="UP000070444"/>
    </source>
</evidence>
<evidence type="ECO:0000313" key="2">
    <source>
        <dbReference type="EMBL" id="KXN67451.1"/>
    </source>
</evidence>
<dbReference type="Gene3D" id="3.20.20.70">
    <property type="entry name" value="Aldolase class I"/>
    <property type="match status" value="1"/>
</dbReference>
<dbReference type="InterPro" id="IPR045247">
    <property type="entry name" value="Oye-like"/>
</dbReference>
<dbReference type="PANTHER" id="PTHR22893:SF91">
    <property type="entry name" value="NADPH DEHYDROGENASE 2-RELATED"/>
    <property type="match status" value="1"/>
</dbReference>
<sequence length="367" mass="40875">MSQYSKLQSPLQLGDLLLKNRVLMSSLTRNRGVVPHEVNAEYYSQRAGAGLILTEGILIEPQGTEWPSAPGIWSKKQIEGWKKVTDAVHAKGGLIFAQLWHLGRVAHALHNRGIAPPAPSNVPAKGGKFRLLTGEPDYSVPEPIENPKDYVELFKKAAENAKLAGFDGVELQSSNGYLPDQFLESHSNKRTDQYGGSIENRSRFILEVIDAFQNIFPKDRVGIKLSPSGGYNDMGEETKEKVIELYSYLIKQLDTKGLGYIQLARYSPVVDPTGRATVVDIQEFRPFIKKALLFANCDFSAEDGNSYVKEGNADAIVYGRPFIVNPDLPHRFFKGIPLSQEYNYEAFYDHPEGQPQVGYSDYPAVHA</sequence>
<protein>
    <submittedName>
        <fullName evidence="2">FMN-linked oxidoreductase</fullName>
    </submittedName>
</protein>
<dbReference type="CDD" id="cd02933">
    <property type="entry name" value="OYE_like_FMN"/>
    <property type="match status" value="1"/>
</dbReference>
<organism evidence="2 3">
    <name type="scientific">Conidiobolus coronatus (strain ATCC 28846 / CBS 209.66 / NRRL 28638)</name>
    <name type="common">Delacroixia coronata</name>
    <dbReference type="NCBI Taxonomy" id="796925"/>
    <lineage>
        <taxon>Eukaryota</taxon>
        <taxon>Fungi</taxon>
        <taxon>Fungi incertae sedis</taxon>
        <taxon>Zoopagomycota</taxon>
        <taxon>Entomophthoromycotina</taxon>
        <taxon>Entomophthoromycetes</taxon>
        <taxon>Entomophthorales</taxon>
        <taxon>Ancylistaceae</taxon>
        <taxon>Conidiobolus</taxon>
    </lineage>
</organism>
<dbReference type="EMBL" id="KQ964635">
    <property type="protein sequence ID" value="KXN67451.1"/>
    <property type="molecule type" value="Genomic_DNA"/>
</dbReference>
<dbReference type="STRING" id="796925.A0A137NXR0"/>
<dbReference type="AlphaFoldDB" id="A0A137NXR0"/>
<dbReference type="GO" id="GO:0016491">
    <property type="term" value="F:oxidoreductase activity"/>
    <property type="evidence" value="ECO:0007669"/>
    <property type="project" value="InterPro"/>
</dbReference>
<dbReference type="Proteomes" id="UP000070444">
    <property type="component" value="Unassembled WGS sequence"/>
</dbReference>
<dbReference type="SUPFAM" id="SSF51395">
    <property type="entry name" value="FMN-linked oxidoreductases"/>
    <property type="match status" value="1"/>
</dbReference>
<dbReference type="OrthoDB" id="276546at2759"/>
<dbReference type="OMA" id="WAAYDLM"/>
<gene>
    <name evidence="2" type="ORF">CONCODRAFT_42840</name>
</gene>
<dbReference type="PANTHER" id="PTHR22893">
    <property type="entry name" value="NADH OXIDOREDUCTASE-RELATED"/>
    <property type="match status" value="1"/>
</dbReference>
<feature type="domain" description="NADH:flavin oxidoreductase/NADH oxidase N-terminal" evidence="1">
    <location>
        <begin position="7"/>
        <end position="338"/>
    </location>
</feature>
<reference evidence="2 3" key="1">
    <citation type="journal article" date="2015" name="Genome Biol. Evol.">
        <title>Phylogenomic analyses indicate that early fungi evolved digesting cell walls of algal ancestors of land plants.</title>
        <authorList>
            <person name="Chang Y."/>
            <person name="Wang S."/>
            <person name="Sekimoto S."/>
            <person name="Aerts A.L."/>
            <person name="Choi C."/>
            <person name="Clum A."/>
            <person name="LaButti K.M."/>
            <person name="Lindquist E.A."/>
            <person name="Yee Ngan C."/>
            <person name="Ohm R.A."/>
            <person name="Salamov A.A."/>
            <person name="Grigoriev I.V."/>
            <person name="Spatafora J.W."/>
            <person name="Berbee M.L."/>
        </authorList>
    </citation>
    <scope>NUCLEOTIDE SEQUENCE [LARGE SCALE GENOMIC DNA]</scope>
    <source>
        <strain evidence="2 3">NRRL 28638</strain>
    </source>
</reference>
<dbReference type="InterPro" id="IPR013785">
    <property type="entry name" value="Aldolase_TIM"/>
</dbReference>
<dbReference type="GO" id="GO:0010181">
    <property type="term" value="F:FMN binding"/>
    <property type="evidence" value="ECO:0007669"/>
    <property type="project" value="InterPro"/>
</dbReference>
<accession>A0A137NXR0</accession>
<dbReference type="Pfam" id="PF00724">
    <property type="entry name" value="Oxidored_FMN"/>
    <property type="match status" value="1"/>
</dbReference>
<evidence type="ECO:0000259" key="1">
    <source>
        <dbReference type="Pfam" id="PF00724"/>
    </source>
</evidence>
<proteinExistence type="predicted"/>
<name>A0A137NXR0_CONC2</name>
<dbReference type="InterPro" id="IPR001155">
    <property type="entry name" value="OxRdtase_FMN_N"/>
</dbReference>